<accession>A0AC34FL69</accession>
<dbReference type="Proteomes" id="UP000887579">
    <property type="component" value="Unplaced"/>
</dbReference>
<dbReference type="WBParaSite" id="ES5_v2.g17825.t1">
    <property type="protein sequence ID" value="ES5_v2.g17825.t1"/>
    <property type="gene ID" value="ES5_v2.g17825"/>
</dbReference>
<name>A0AC34FL69_9BILA</name>
<organism evidence="1 2">
    <name type="scientific">Panagrolaimus sp. ES5</name>
    <dbReference type="NCBI Taxonomy" id="591445"/>
    <lineage>
        <taxon>Eukaryota</taxon>
        <taxon>Metazoa</taxon>
        <taxon>Ecdysozoa</taxon>
        <taxon>Nematoda</taxon>
        <taxon>Chromadorea</taxon>
        <taxon>Rhabditida</taxon>
        <taxon>Tylenchina</taxon>
        <taxon>Panagrolaimomorpha</taxon>
        <taxon>Panagrolaimoidea</taxon>
        <taxon>Panagrolaimidae</taxon>
        <taxon>Panagrolaimus</taxon>
    </lineage>
</organism>
<protein>
    <submittedName>
        <fullName evidence="2">Uncharacterized protein</fullName>
    </submittedName>
</protein>
<reference evidence="2" key="1">
    <citation type="submission" date="2022-11" db="UniProtKB">
        <authorList>
            <consortium name="WormBaseParasite"/>
        </authorList>
    </citation>
    <scope>IDENTIFICATION</scope>
</reference>
<proteinExistence type="predicted"/>
<evidence type="ECO:0000313" key="1">
    <source>
        <dbReference type="Proteomes" id="UP000887579"/>
    </source>
</evidence>
<evidence type="ECO:0000313" key="2">
    <source>
        <dbReference type="WBParaSite" id="ES5_v2.g17825.t1"/>
    </source>
</evidence>
<sequence>MSKSRVQFDFDEYKSANFGRYDSGISLGNPLLSLSPSSIKSNISKNSDEIIDKQICTIISSCDVLSDNLKKLKERPKTRDRGCQTDDSGFDPIQMEEYRNLMHKLDEVKHGLEHYKEKCEEQAAIIAEQNCVLRGQEEIVQELTNMFNQKLDQLRNDFSRKAKSFVGTNISQKTTEVDQIRFENEISYLQAQNEQLRKELKMPSSSSSCSSFDSAFVEAGGASAKSKDQKWQNRILNVCQNFKRTKSFRRRSD</sequence>